<dbReference type="Proteomes" id="UP001279734">
    <property type="component" value="Unassembled WGS sequence"/>
</dbReference>
<name>A0AAD3Y6Z8_NEPGR</name>
<sequence>MKEKEKAPNDLKLNQDLGHWHTGSPIRDASARWTKIDKDLSLHYNSSAVYILAHCKYLGQKLISREIASRFFPDFTTQNISHLSTAAPRPLGRCSSAAYISAHCKNLSQKLISRVIATRFFPEFSTQNISAPFYSSTSVISTSVRRYLDPNQSNSGNNLHGHIVPLPITTSPLIVIAVVTIKLHQYLRLNNHLVPENQYPSSSKASVAIIWRLCGHAGIMIIVKTVSHNLQHVQHEAWEPTAREPPNTNWYVKSYKSDYVYERHKGSTFARHSSINRCSVPQTPVEHHPGEIESSVVIDSLNPNGAPQHSTLLGETSSKSSLDTSVVKDEVNNDVLMVWPSDGIEKASQPPICEASSVVKAPRNCQSAGEALVFHVATGGEMFEHVDPVEDGS</sequence>
<evidence type="ECO:0000313" key="2">
    <source>
        <dbReference type="Proteomes" id="UP001279734"/>
    </source>
</evidence>
<keyword evidence="2" id="KW-1185">Reference proteome</keyword>
<accession>A0AAD3Y6Z8</accession>
<comment type="caution">
    <text evidence="1">The sequence shown here is derived from an EMBL/GenBank/DDBJ whole genome shotgun (WGS) entry which is preliminary data.</text>
</comment>
<dbReference type="AlphaFoldDB" id="A0AAD3Y6Z8"/>
<organism evidence="1 2">
    <name type="scientific">Nepenthes gracilis</name>
    <name type="common">Slender pitcher plant</name>
    <dbReference type="NCBI Taxonomy" id="150966"/>
    <lineage>
        <taxon>Eukaryota</taxon>
        <taxon>Viridiplantae</taxon>
        <taxon>Streptophyta</taxon>
        <taxon>Embryophyta</taxon>
        <taxon>Tracheophyta</taxon>
        <taxon>Spermatophyta</taxon>
        <taxon>Magnoliopsida</taxon>
        <taxon>eudicotyledons</taxon>
        <taxon>Gunneridae</taxon>
        <taxon>Pentapetalae</taxon>
        <taxon>Caryophyllales</taxon>
        <taxon>Nepenthaceae</taxon>
        <taxon>Nepenthes</taxon>
    </lineage>
</organism>
<protein>
    <submittedName>
        <fullName evidence="1">Uncharacterized protein</fullName>
    </submittedName>
</protein>
<proteinExistence type="predicted"/>
<gene>
    <name evidence="1" type="ORF">Nepgr_030854</name>
</gene>
<evidence type="ECO:0000313" key="1">
    <source>
        <dbReference type="EMBL" id="GMH29011.1"/>
    </source>
</evidence>
<reference evidence="1" key="1">
    <citation type="submission" date="2023-05" db="EMBL/GenBank/DDBJ databases">
        <title>Nepenthes gracilis genome sequencing.</title>
        <authorList>
            <person name="Fukushima K."/>
        </authorList>
    </citation>
    <scope>NUCLEOTIDE SEQUENCE</scope>
    <source>
        <strain evidence="1">SING2019-196</strain>
    </source>
</reference>
<dbReference type="EMBL" id="BSYO01000035">
    <property type="protein sequence ID" value="GMH29011.1"/>
    <property type="molecule type" value="Genomic_DNA"/>
</dbReference>